<feature type="region of interest" description="Disordered" evidence="2">
    <location>
        <begin position="10"/>
        <end position="38"/>
    </location>
</feature>
<keyword evidence="4" id="KW-1185">Reference proteome</keyword>
<feature type="compositionally biased region" description="Basic and acidic residues" evidence="2">
    <location>
        <begin position="20"/>
        <end position="29"/>
    </location>
</feature>
<sequence length="142" mass="14877">MQSIDQLLASAFAAPSGKRRGGDPPKKPEGNPGKKARHDVRCYHCHKLGQNMAMPQAEEVSGRVGQVEGRLDRLEGRLDRFEGRLDRLEGVVQELVAWTRNFDAAAAAAVAAEADAEAAAAEAAATAAEARAAAAAATGNED</sequence>
<name>A0A0P7B695_9HYPO</name>
<gene>
    <name evidence="3" type="ORF">AK830_g4516</name>
</gene>
<feature type="coiled-coil region" evidence="1">
    <location>
        <begin position="64"/>
        <end position="131"/>
    </location>
</feature>
<dbReference type="Proteomes" id="UP000050424">
    <property type="component" value="Unassembled WGS sequence"/>
</dbReference>
<organism evidence="3 4">
    <name type="scientific">Neonectria ditissima</name>
    <dbReference type="NCBI Taxonomy" id="78410"/>
    <lineage>
        <taxon>Eukaryota</taxon>
        <taxon>Fungi</taxon>
        <taxon>Dikarya</taxon>
        <taxon>Ascomycota</taxon>
        <taxon>Pezizomycotina</taxon>
        <taxon>Sordariomycetes</taxon>
        <taxon>Hypocreomycetidae</taxon>
        <taxon>Hypocreales</taxon>
        <taxon>Nectriaceae</taxon>
        <taxon>Neonectria</taxon>
    </lineage>
</organism>
<proteinExistence type="predicted"/>
<evidence type="ECO:0000256" key="2">
    <source>
        <dbReference type="SAM" id="MobiDB-lite"/>
    </source>
</evidence>
<dbReference type="Gene3D" id="1.20.5.110">
    <property type="match status" value="1"/>
</dbReference>
<comment type="caution">
    <text evidence="3">The sequence shown here is derived from an EMBL/GenBank/DDBJ whole genome shotgun (WGS) entry which is preliminary data.</text>
</comment>
<reference evidence="3 4" key="1">
    <citation type="submission" date="2015-09" db="EMBL/GenBank/DDBJ databases">
        <title>Draft genome of a European isolate of the apple canker pathogen Neonectria ditissima.</title>
        <authorList>
            <person name="Gomez-Cortecero A."/>
            <person name="Harrison R.J."/>
            <person name="Armitage A.D."/>
        </authorList>
    </citation>
    <scope>NUCLEOTIDE SEQUENCE [LARGE SCALE GENOMIC DNA]</scope>
    <source>
        <strain evidence="3 4">R09/05</strain>
    </source>
</reference>
<protein>
    <submittedName>
        <fullName evidence="3">Uncharacterized protein</fullName>
    </submittedName>
</protein>
<dbReference type="EMBL" id="LKCW01000055">
    <property type="protein sequence ID" value="KPM42025.1"/>
    <property type="molecule type" value="Genomic_DNA"/>
</dbReference>
<evidence type="ECO:0000256" key="1">
    <source>
        <dbReference type="SAM" id="Coils"/>
    </source>
</evidence>
<dbReference type="AlphaFoldDB" id="A0A0P7B695"/>
<evidence type="ECO:0000313" key="4">
    <source>
        <dbReference type="Proteomes" id="UP000050424"/>
    </source>
</evidence>
<accession>A0A0P7B695</accession>
<keyword evidence="1" id="KW-0175">Coiled coil</keyword>
<evidence type="ECO:0000313" key="3">
    <source>
        <dbReference type="EMBL" id="KPM42025.1"/>
    </source>
</evidence>